<evidence type="ECO:0000259" key="1">
    <source>
        <dbReference type="Pfam" id="PF08719"/>
    </source>
</evidence>
<dbReference type="InterPro" id="IPR012816">
    <property type="entry name" value="NADAR"/>
</dbReference>
<dbReference type="Gene3D" id="1.10.357.40">
    <property type="entry name" value="YbiA-like"/>
    <property type="match status" value="1"/>
</dbReference>
<dbReference type="Pfam" id="PF08719">
    <property type="entry name" value="NADAR"/>
    <property type="match status" value="1"/>
</dbReference>
<feature type="domain" description="NADAR" evidence="1">
    <location>
        <begin position="156"/>
        <end position="346"/>
    </location>
</feature>
<proteinExistence type="predicted"/>
<name>A0A6V4VBC5_9EUKA</name>
<dbReference type="Gene3D" id="1.20.58.2190">
    <property type="match status" value="1"/>
</dbReference>
<dbReference type="EMBL" id="HBKO01029146">
    <property type="protein sequence ID" value="CAE2242823.1"/>
    <property type="molecule type" value="Transcribed_RNA"/>
</dbReference>
<organism evidence="2">
    <name type="scientific">Prymnesium polylepis</name>
    <dbReference type="NCBI Taxonomy" id="72548"/>
    <lineage>
        <taxon>Eukaryota</taxon>
        <taxon>Haptista</taxon>
        <taxon>Haptophyta</taxon>
        <taxon>Prymnesiophyceae</taxon>
        <taxon>Prymnesiales</taxon>
        <taxon>Prymnesiaceae</taxon>
        <taxon>Prymnesium</taxon>
    </lineage>
</organism>
<dbReference type="InterPro" id="IPR037238">
    <property type="entry name" value="YbiA-like_sf"/>
</dbReference>
<sequence>MSVPSPFSSALAALAESQYEGAEAFLTACSTLRILLLGATDAKRRSVRRTNPRIASVIGVAGIEEAMLSLGFREEGERITLDDSVDRFAGVALLDSAAGGVRRHGLAPIQRTSDTKGWSAELHAPCVLDANPKFKGAVLDLRPRDGAPSGVLAFHNSPFSNWWPCGASIEFCHLGVSLRFATSEAILMAFKQHLLAPMAGVAPHASLAAALGTHAAIHSPAESKEVAARATRRASDYTWWAHHGVHVLVGAAVCLLKFSQDVGLRRLLLRTQGVLIVEAAPHDGAWGVAMNTSQALRAVDELPRRFGPRSEAQDPVQFDVGANRIIRPSCEANALGKALMVARDALLAGADAPASMELRDAVALAARQMRLDELPVDWECAERKLADALTASV</sequence>
<dbReference type="SUPFAM" id="SSF143503">
    <property type="entry name" value="PUG domain-like"/>
    <property type="match status" value="1"/>
</dbReference>
<accession>A0A6V4VBC5</accession>
<gene>
    <name evidence="2" type="ORF">CPOL0286_LOCUS13269</name>
</gene>
<protein>
    <recommendedName>
        <fullName evidence="1">NADAR domain-containing protein</fullName>
    </recommendedName>
</protein>
<dbReference type="CDD" id="cd15457">
    <property type="entry name" value="NADAR"/>
    <property type="match status" value="1"/>
</dbReference>
<dbReference type="CDD" id="cd09212">
    <property type="entry name" value="PUB"/>
    <property type="match status" value="1"/>
</dbReference>
<dbReference type="InterPro" id="IPR036339">
    <property type="entry name" value="PUB-like_dom_sf"/>
</dbReference>
<dbReference type="AlphaFoldDB" id="A0A6V4VBC5"/>
<dbReference type="SUPFAM" id="SSF143990">
    <property type="entry name" value="YbiA-like"/>
    <property type="match status" value="1"/>
</dbReference>
<reference evidence="2" key="1">
    <citation type="submission" date="2021-01" db="EMBL/GenBank/DDBJ databases">
        <authorList>
            <person name="Corre E."/>
            <person name="Pelletier E."/>
            <person name="Niang G."/>
            <person name="Scheremetjew M."/>
            <person name="Finn R."/>
            <person name="Kale V."/>
            <person name="Holt S."/>
            <person name="Cochrane G."/>
            <person name="Meng A."/>
            <person name="Brown T."/>
            <person name="Cohen L."/>
        </authorList>
    </citation>
    <scope>NUCLEOTIDE SEQUENCE</scope>
    <source>
        <strain evidence="2">UIO037</strain>
    </source>
</reference>
<evidence type="ECO:0000313" key="2">
    <source>
        <dbReference type="EMBL" id="CAE2242823.1"/>
    </source>
</evidence>